<gene>
    <name evidence="5" type="ORF">B0T21DRAFT_172595</name>
</gene>
<feature type="compositionally biased region" description="Polar residues" evidence="3">
    <location>
        <begin position="1"/>
        <end position="15"/>
    </location>
</feature>
<reference evidence="5" key="1">
    <citation type="submission" date="2023-06" db="EMBL/GenBank/DDBJ databases">
        <title>Genome-scale phylogeny and comparative genomics of the fungal order Sordariales.</title>
        <authorList>
            <consortium name="Lawrence Berkeley National Laboratory"/>
            <person name="Hensen N."/>
            <person name="Bonometti L."/>
            <person name="Westerberg I."/>
            <person name="Brannstrom I.O."/>
            <person name="Guillou S."/>
            <person name="Cros-Aarteil S."/>
            <person name="Calhoun S."/>
            <person name="Haridas S."/>
            <person name="Kuo A."/>
            <person name="Mondo S."/>
            <person name="Pangilinan J."/>
            <person name="Riley R."/>
            <person name="Labutti K."/>
            <person name="Andreopoulos B."/>
            <person name="Lipzen A."/>
            <person name="Chen C."/>
            <person name="Yanf M."/>
            <person name="Daum C."/>
            <person name="Ng V."/>
            <person name="Clum A."/>
            <person name="Steindorff A."/>
            <person name="Ohm R."/>
            <person name="Martin F."/>
            <person name="Silar P."/>
            <person name="Natvig D."/>
            <person name="Lalanne C."/>
            <person name="Gautier V."/>
            <person name="Ament-Velasquez S.L."/>
            <person name="Kruys A."/>
            <person name="Hutchinson M.I."/>
            <person name="Powell A.J."/>
            <person name="Barry K."/>
            <person name="Miller A.N."/>
            <person name="Grigoriev I.V."/>
            <person name="Debuchy R."/>
            <person name="Gladieux P."/>
            <person name="Thoren M.H."/>
            <person name="Johannesson H."/>
        </authorList>
    </citation>
    <scope>NUCLEOTIDE SEQUENCE</scope>
    <source>
        <strain evidence="5">CBS 540.89</strain>
    </source>
</reference>
<evidence type="ECO:0000313" key="6">
    <source>
        <dbReference type="Proteomes" id="UP001172159"/>
    </source>
</evidence>
<comment type="caution">
    <text evidence="5">The sequence shown here is derived from an EMBL/GenBank/DDBJ whole genome shotgun (WGS) entry which is preliminary data.</text>
</comment>
<dbReference type="PROSITE" id="PS50181">
    <property type="entry name" value="FBOX"/>
    <property type="match status" value="1"/>
</dbReference>
<name>A0AA40EC36_9PEZI</name>
<dbReference type="PANTHER" id="PTHR10706:SF130">
    <property type="entry name" value="F-BOX ONLY PROTEIN 31"/>
    <property type="match status" value="1"/>
</dbReference>
<protein>
    <recommendedName>
        <fullName evidence="4">F-box domain-containing protein</fullName>
    </recommendedName>
</protein>
<dbReference type="EMBL" id="JAUKTV010000006">
    <property type="protein sequence ID" value="KAK0736009.1"/>
    <property type="molecule type" value="Genomic_DNA"/>
</dbReference>
<organism evidence="5 6">
    <name type="scientific">Apiosordaria backusii</name>
    <dbReference type="NCBI Taxonomy" id="314023"/>
    <lineage>
        <taxon>Eukaryota</taxon>
        <taxon>Fungi</taxon>
        <taxon>Dikarya</taxon>
        <taxon>Ascomycota</taxon>
        <taxon>Pezizomycotina</taxon>
        <taxon>Sordariomycetes</taxon>
        <taxon>Sordariomycetidae</taxon>
        <taxon>Sordariales</taxon>
        <taxon>Lasiosphaeriaceae</taxon>
        <taxon>Apiosordaria</taxon>
    </lineage>
</organism>
<dbReference type="Proteomes" id="UP001172159">
    <property type="component" value="Unassembled WGS sequence"/>
</dbReference>
<feature type="region of interest" description="Disordered" evidence="3">
    <location>
        <begin position="200"/>
        <end position="224"/>
    </location>
</feature>
<dbReference type="Pfam" id="PF12937">
    <property type="entry name" value="F-box-like"/>
    <property type="match status" value="1"/>
</dbReference>
<dbReference type="InterPro" id="IPR036047">
    <property type="entry name" value="F-box-like_dom_sf"/>
</dbReference>
<keyword evidence="6" id="KW-1185">Reference proteome</keyword>
<evidence type="ECO:0000256" key="2">
    <source>
        <dbReference type="ARBA" id="ARBA00022786"/>
    </source>
</evidence>
<dbReference type="Gene3D" id="1.20.1280.50">
    <property type="match status" value="1"/>
</dbReference>
<comment type="pathway">
    <text evidence="1">Protein modification; protein ubiquitination.</text>
</comment>
<feature type="region of interest" description="Disordered" evidence="3">
    <location>
        <begin position="1"/>
        <end position="25"/>
    </location>
</feature>
<evidence type="ECO:0000256" key="1">
    <source>
        <dbReference type="ARBA" id="ARBA00004906"/>
    </source>
</evidence>
<feature type="compositionally biased region" description="Low complexity" evidence="3">
    <location>
        <begin position="208"/>
        <end position="217"/>
    </location>
</feature>
<dbReference type="PANTHER" id="PTHR10706">
    <property type="entry name" value="F-BOX FAMILY PROTEIN"/>
    <property type="match status" value="1"/>
</dbReference>
<sequence length="553" mass="62239">MATDLSNGPDSTLISSGKEKEAPGPSRLELLPAELVYSILSYLSPYDLAAVSGTSRTLFTRATADHLWQALIQENVPGVRVKSPSPCPSFRALYIAHDPRWFLPKYKIWFSDGDLTGRLIIARFDPRRGCIEGYQLVAASRSRTSHPWTADPDVMIHNFDPVVQLHLDKPIIQLDAIDPTESQDFGPETQSYGGGITTIKLRRDRSRGSSPSSPPSRLASEIPMQNGSDSMYSTFILSRLLSPSEISSRCFEPFPYGSIWPPPTIPSSQRVLGACLHHFQQQLLKPESRPSCRSNLSDMTFRIRKWLTMRVPENDDNTSVRNYFSTISNLIPVDLDVDEDNVPLRLHIGEEIATYATLDPKLYTPTKEKPWRGIWVGDYSGHGCEFLLVTQPDDDIPFDSEAIQPREGESPEEFEQRRYEETVYRGRLDAIKLSGDPNVPRGEVTFRVGDLGDKGLVRVCEDEPFEGVRMVRSEGHVASTGFVLGKSSSDIGVLKRGEKADMIPTFIWDGMIDSFIESQLLLISHDRLAQYWIDWGHISFFERVDIDRFLTPA</sequence>
<evidence type="ECO:0000256" key="3">
    <source>
        <dbReference type="SAM" id="MobiDB-lite"/>
    </source>
</evidence>
<proteinExistence type="predicted"/>
<dbReference type="InterPro" id="IPR045048">
    <property type="entry name" value="FBXO31/39"/>
</dbReference>
<evidence type="ECO:0000313" key="5">
    <source>
        <dbReference type="EMBL" id="KAK0736009.1"/>
    </source>
</evidence>
<dbReference type="Pfam" id="PF12014">
    <property type="entry name" value="Cyclin_D1_bind"/>
    <property type="match status" value="1"/>
</dbReference>
<evidence type="ECO:0000259" key="4">
    <source>
        <dbReference type="PROSITE" id="PS50181"/>
    </source>
</evidence>
<dbReference type="SUPFAM" id="SSF81383">
    <property type="entry name" value="F-box domain"/>
    <property type="match status" value="1"/>
</dbReference>
<accession>A0AA40EC36</accession>
<dbReference type="AlphaFoldDB" id="A0AA40EC36"/>
<feature type="domain" description="F-box" evidence="4">
    <location>
        <begin position="25"/>
        <end position="71"/>
    </location>
</feature>
<keyword evidence="2" id="KW-0833">Ubl conjugation pathway</keyword>
<dbReference type="InterPro" id="IPR001810">
    <property type="entry name" value="F-box_dom"/>
</dbReference>